<dbReference type="EMBL" id="CP027666">
    <property type="protein sequence ID" value="AVO33401.1"/>
    <property type="molecule type" value="Genomic_DNA"/>
</dbReference>
<reference evidence="1 2" key="1">
    <citation type="submission" date="2018-03" db="EMBL/GenBank/DDBJ databases">
        <title>Genome sequencing of Ottowia sp.</title>
        <authorList>
            <person name="Kim S.-J."/>
            <person name="Heo J."/>
            <person name="Kwon S.-W."/>
        </authorList>
    </citation>
    <scope>NUCLEOTIDE SEQUENCE [LARGE SCALE GENOMIC DNA]</scope>
    <source>
        <strain evidence="1 2">KADR8-3</strain>
    </source>
</reference>
<proteinExistence type="predicted"/>
<name>A0A2S0MCA7_9BURK</name>
<dbReference type="KEGG" id="otk:C6570_03370"/>
<keyword evidence="2" id="KW-1185">Reference proteome</keyword>
<protein>
    <submittedName>
        <fullName evidence="1">Uncharacterized protein</fullName>
    </submittedName>
</protein>
<organism evidence="1 2">
    <name type="scientific">Ottowia oryzae</name>
    <dbReference type="NCBI Taxonomy" id="2109914"/>
    <lineage>
        <taxon>Bacteria</taxon>
        <taxon>Pseudomonadati</taxon>
        <taxon>Pseudomonadota</taxon>
        <taxon>Betaproteobacteria</taxon>
        <taxon>Burkholderiales</taxon>
        <taxon>Comamonadaceae</taxon>
        <taxon>Ottowia</taxon>
    </lineage>
</organism>
<dbReference type="Proteomes" id="UP000239709">
    <property type="component" value="Chromosome"/>
</dbReference>
<gene>
    <name evidence="1" type="ORF">C6570_03370</name>
</gene>
<accession>A0A2S0MCA7</accession>
<evidence type="ECO:0000313" key="1">
    <source>
        <dbReference type="EMBL" id="AVO33401.1"/>
    </source>
</evidence>
<evidence type="ECO:0000313" key="2">
    <source>
        <dbReference type="Proteomes" id="UP000239709"/>
    </source>
</evidence>
<sequence length="215" mass="22125">MPASLKLDAALNADAPAAVQSLAMSAAGADGQALAQWARARWQAADVDALARVLVQLVLGADLQQDAVQHFSAATQAADGSPNYANAAALGYFVGALQSGLDAVARNADDRRALAVRLLRSAARQAGVAEPTAALPGPGAPAGQRWVRLNLYPLLTPPAGASPDDADTLLERAALPLAATRVRANGEPDLEVAVGTAPQIAFRHRLRAVQRAQHG</sequence>
<dbReference type="AlphaFoldDB" id="A0A2S0MCA7"/>